<evidence type="ECO:0000313" key="1">
    <source>
        <dbReference type="EMBL" id="SEK73478.1"/>
    </source>
</evidence>
<name>A0A1H7JFR2_9EURY</name>
<dbReference type="Proteomes" id="UP000199506">
    <property type="component" value="Unassembled WGS sequence"/>
</dbReference>
<dbReference type="OrthoDB" id="78236at2157"/>
<dbReference type="EMBL" id="FOAK01000004">
    <property type="protein sequence ID" value="SEK73478.1"/>
    <property type="molecule type" value="Genomic_DNA"/>
</dbReference>
<sequence>MNKKIVILVIVVIIAVLLLFLVYANNDSSSNSNRTILNVSSEGPIELSKITDDIKNNSYYEGYDVETLRWMESLGDKYVFKSNDEIVIMDKWDADKIPSAYVCDAYFQEIFSCNVLENRTLGDGNHFKDVLFIKNVEFIDEEVHYIQI</sequence>
<evidence type="ECO:0000313" key="2">
    <source>
        <dbReference type="Proteomes" id="UP000199506"/>
    </source>
</evidence>
<protein>
    <submittedName>
        <fullName evidence="1">Uncharacterized protein</fullName>
    </submittedName>
</protein>
<reference evidence="1 2" key="1">
    <citation type="submission" date="2016-10" db="EMBL/GenBank/DDBJ databases">
        <authorList>
            <person name="de Groot N.N."/>
        </authorList>
    </citation>
    <scope>NUCLEOTIDE SEQUENCE [LARGE SCALE GENOMIC DNA]</scope>
    <source>
        <strain evidence="1 2">DSM 11978</strain>
    </source>
</reference>
<dbReference type="AlphaFoldDB" id="A0A1H7JFR2"/>
<gene>
    <name evidence="1" type="ORF">SAMN05216439_1409</name>
</gene>
<dbReference type="RefSeq" id="WP_091699232.1">
    <property type="nucleotide sequence ID" value="NZ_FOAK01000004.1"/>
</dbReference>
<accession>A0A1H7JFR2</accession>
<proteinExistence type="predicted"/>
<organism evidence="1 2">
    <name type="scientific">Methanobrevibacter gottschalkii</name>
    <dbReference type="NCBI Taxonomy" id="190974"/>
    <lineage>
        <taxon>Archaea</taxon>
        <taxon>Methanobacteriati</taxon>
        <taxon>Methanobacteriota</taxon>
        <taxon>Methanomada group</taxon>
        <taxon>Methanobacteria</taxon>
        <taxon>Methanobacteriales</taxon>
        <taxon>Methanobacteriaceae</taxon>
        <taxon>Methanobrevibacter</taxon>
    </lineage>
</organism>